<evidence type="ECO:0000313" key="1">
    <source>
        <dbReference type="EMBL" id="KAJ8667842.1"/>
    </source>
</evidence>
<dbReference type="EMBL" id="CM056744">
    <property type="protein sequence ID" value="KAJ8667842.1"/>
    <property type="molecule type" value="Genomic_DNA"/>
</dbReference>
<evidence type="ECO:0000313" key="2">
    <source>
        <dbReference type="Proteomes" id="UP001239111"/>
    </source>
</evidence>
<sequence>MSLCNTCGKGFDNCLIVNCIYCRKFFHATEKCADLTASEIKVVALKTKVSMVYKCMECKDNGPACCSETIGVIKSDLDIIKESVAKIDTLTVNLDSTRREVSELKKSIDDQIPSIQGDIVQLKNDMVAVQNQMKSDNASVSETIYHEVQERITKSKNIILFKVPEVPNILQEIQQVQEILKDTPVNTSNIQAHRIGAPAANTTRPIIVTLNSPQDAHLILKNKKRIDQRYIVALDKTKMQQAQYKQAKSELVQRMSDGEEDLMIRFVNNIPTVVKKPTNSSVQHNDMPGQFSQAKK</sequence>
<proteinExistence type="predicted"/>
<reference evidence="1" key="1">
    <citation type="submission" date="2023-04" db="EMBL/GenBank/DDBJ databases">
        <title>A chromosome-level genome assembly of the parasitoid wasp Eretmocerus hayati.</title>
        <authorList>
            <person name="Zhong Y."/>
            <person name="Liu S."/>
            <person name="Liu Y."/>
        </authorList>
    </citation>
    <scope>NUCLEOTIDE SEQUENCE</scope>
    <source>
        <strain evidence="1">ZJU_SS_LIU_2023</strain>
    </source>
</reference>
<keyword evidence="2" id="KW-1185">Reference proteome</keyword>
<name>A0ACC2NBV0_9HYME</name>
<dbReference type="Proteomes" id="UP001239111">
    <property type="component" value="Chromosome 4"/>
</dbReference>
<gene>
    <name evidence="1" type="ORF">QAD02_009505</name>
</gene>
<comment type="caution">
    <text evidence="1">The sequence shown here is derived from an EMBL/GenBank/DDBJ whole genome shotgun (WGS) entry which is preliminary data.</text>
</comment>
<organism evidence="1 2">
    <name type="scientific">Eretmocerus hayati</name>
    <dbReference type="NCBI Taxonomy" id="131215"/>
    <lineage>
        <taxon>Eukaryota</taxon>
        <taxon>Metazoa</taxon>
        <taxon>Ecdysozoa</taxon>
        <taxon>Arthropoda</taxon>
        <taxon>Hexapoda</taxon>
        <taxon>Insecta</taxon>
        <taxon>Pterygota</taxon>
        <taxon>Neoptera</taxon>
        <taxon>Endopterygota</taxon>
        <taxon>Hymenoptera</taxon>
        <taxon>Apocrita</taxon>
        <taxon>Proctotrupomorpha</taxon>
        <taxon>Chalcidoidea</taxon>
        <taxon>Aphelinidae</taxon>
        <taxon>Aphelininae</taxon>
        <taxon>Eretmocerus</taxon>
    </lineage>
</organism>
<protein>
    <submittedName>
        <fullName evidence="1">Uncharacterized protein</fullName>
    </submittedName>
</protein>
<accession>A0ACC2NBV0</accession>